<dbReference type="KEGG" id="tdu:QJT80_12290"/>
<name>A0AA95KDK9_9GAMM</name>
<keyword evidence="7 11" id="KW-0143">Chaperone</keyword>
<dbReference type="EMBL" id="CP124755">
    <property type="protein sequence ID" value="WGZ90269.1"/>
    <property type="molecule type" value="Genomic_DNA"/>
</dbReference>
<dbReference type="InterPro" id="IPR005215">
    <property type="entry name" value="Trig_fac"/>
</dbReference>
<comment type="function">
    <text evidence="11">Involved in protein export. Acts as a chaperone by maintaining the newly synthesized protein in an open conformation. Functions as a peptidyl-prolyl cis-trans isomerase.</text>
</comment>
<evidence type="ECO:0000313" key="15">
    <source>
        <dbReference type="EMBL" id="WGZ90269.1"/>
    </source>
</evidence>
<dbReference type="GO" id="GO:0051083">
    <property type="term" value="P:'de novo' cotranslational protein folding"/>
    <property type="evidence" value="ECO:0007669"/>
    <property type="project" value="TreeGrafter"/>
</dbReference>
<dbReference type="GO" id="GO:0005737">
    <property type="term" value="C:cytoplasm"/>
    <property type="evidence" value="ECO:0007669"/>
    <property type="project" value="UniProtKB-SubCell"/>
</dbReference>
<dbReference type="SUPFAM" id="SSF54534">
    <property type="entry name" value="FKBP-like"/>
    <property type="match status" value="1"/>
</dbReference>
<dbReference type="PANTHER" id="PTHR30560:SF3">
    <property type="entry name" value="TRIGGER FACTOR-LIKE PROTEIN TIG, CHLOROPLASTIC"/>
    <property type="match status" value="1"/>
</dbReference>
<keyword evidence="8 11" id="KW-0413">Isomerase</keyword>
<sequence length="433" mass="48343">MQVSVETTGTIDRKMTVELPAAQIDETVEKRLKALAGRVKIDGFRPGKVPFSLVKKRYSDSVRYEVVESLLGSSFQEAARQQNLRVAGLPDIDLKTLEAGKNLEYVASFQVYPEFTIAGVDTLNITRPTSEVTDADLDKMIEVIRKQNQDWQTVERAAQNGDSVTIDFVGTLDGETFEGGSANDYAVELGAGRMLKDFEEGLIGMQSGEEKTVDVAFPDNYQAENLKGKTAQFKLSVKQVREPVLPEIDADFIKRFGVDAGDVETFRAEVKKNMLHELDKALKSQVKQQVMDGLADLHAIEVPKALVADEVNYIREEFQQNTGSSAQNLPDALFAPQAERRVKLGLIVGEVIRQHNLQRDPARVDAMLESLASTYEDPQALISYYRQDRKAMQTIEAAVMEEMIVDWVLEKATVTDEARDFDAVMNPKRQDQA</sequence>
<protein>
    <recommendedName>
        <fullName evidence="4 11">Trigger factor</fullName>
        <shortName evidence="11">TF</shortName>
        <ecNumber evidence="3 11">5.2.1.8</ecNumber>
    </recommendedName>
    <alternativeName>
        <fullName evidence="10 11">PPIase</fullName>
    </alternativeName>
</protein>
<comment type="catalytic activity">
    <reaction evidence="1 11 12">
        <text>[protein]-peptidylproline (omega=180) = [protein]-peptidylproline (omega=0)</text>
        <dbReference type="Rhea" id="RHEA:16237"/>
        <dbReference type="Rhea" id="RHEA-COMP:10747"/>
        <dbReference type="Rhea" id="RHEA-COMP:10748"/>
        <dbReference type="ChEBI" id="CHEBI:83833"/>
        <dbReference type="ChEBI" id="CHEBI:83834"/>
        <dbReference type="EC" id="5.2.1.8"/>
    </reaction>
</comment>
<dbReference type="HAMAP" id="MF_00303">
    <property type="entry name" value="Trigger_factor_Tig"/>
    <property type="match status" value="1"/>
</dbReference>
<dbReference type="GO" id="GO:0003755">
    <property type="term" value="F:peptidyl-prolyl cis-trans isomerase activity"/>
    <property type="evidence" value="ECO:0007669"/>
    <property type="project" value="UniProtKB-UniRule"/>
</dbReference>
<dbReference type="GO" id="GO:0043335">
    <property type="term" value="P:protein unfolding"/>
    <property type="evidence" value="ECO:0007669"/>
    <property type="project" value="TreeGrafter"/>
</dbReference>
<dbReference type="Proteomes" id="UP001300672">
    <property type="component" value="Chromosome"/>
</dbReference>
<dbReference type="InterPro" id="IPR001179">
    <property type="entry name" value="PPIase_FKBP_dom"/>
</dbReference>
<dbReference type="FunFam" id="3.10.50.40:FF:000001">
    <property type="entry name" value="Trigger factor"/>
    <property type="match status" value="1"/>
</dbReference>
<evidence type="ECO:0000256" key="11">
    <source>
        <dbReference type="HAMAP-Rule" id="MF_00303"/>
    </source>
</evidence>
<dbReference type="EC" id="5.2.1.8" evidence="3 11"/>
<dbReference type="Pfam" id="PF05698">
    <property type="entry name" value="Trigger_C"/>
    <property type="match status" value="1"/>
</dbReference>
<evidence type="ECO:0000256" key="9">
    <source>
        <dbReference type="ARBA" id="ARBA00023306"/>
    </source>
</evidence>
<evidence type="ECO:0000256" key="5">
    <source>
        <dbReference type="ARBA" id="ARBA00022618"/>
    </source>
</evidence>
<comment type="similarity">
    <text evidence="2 11 13">Belongs to the FKBP-type PPIase family. Tig subfamily.</text>
</comment>
<dbReference type="Gene3D" id="3.10.50.40">
    <property type="match status" value="1"/>
</dbReference>
<dbReference type="InterPro" id="IPR037041">
    <property type="entry name" value="Trigger_fac_C_sf"/>
</dbReference>
<dbReference type="InterPro" id="IPR046357">
    <property type="entry name" value="PPIase_dom_sf"/>
</dbReference>
<dbReference type="InterPro" id="IPR008881">
    <property type="entry name" value="Trigger_fac_ribosome-bd_bac"/>
</dbReference>
<feature type="domain" description="PPIase FKBP-type" evidence="14">
    <location>
        <begin position="161"/>
        <end position="264"/>
    </location>
</feature>
<accession>A0AA95KDK9</accession>
<dbReference type="InterPro" id="IPR036611">
    <property type="entry name" value="Trigger_fac_ribosome-bd_sf"/>
</dbReference>
<gene>
    <name evidence="11 15" type="primary">tig</name>
    <name evidence="15" type="ORF">QJT80_12290</name>
</gene>
<comment type="subcellular location">
    <subcellularLocation>
        <location evidence="11">Cytoplasm</location>
    </subcellularLocation>
    <text evidence="11">About half TF is bound to the ribosome near the polypeptide exit tunnel while the other half is free in the cytoplasm.</text>
</comment>
<evidence type="ECO:0000256" key="4">
    <source>
        <dbReference type="ARBA" id="ARBA00016902"/>
    </source>
</evidence>
<keyword evidence="9 11" id="KW-0131">Cell cycle</keyword>
<dbReference type="GO" id="GO:0043022">
    <property type="term" value="F:ribosome binding"/>
    <property type="evidence" value="ECO:0007669"/>
    <property type="project" value="TreeGrafter"/>
</dbReference>
<evidence type="ECO:0000256" key="6">
    <source>
        <dbReference type="ARBA" id="ARBA00023110"/>
    </source>
</evidence>
<dbReference type="GO" id="GO:0015031">
    <property type="term" value="P:protein transport"/>
    <property type="evidence" value="ECO:0007669"/>
    <property type="project" value="UniProtKB-UniRule"/>
</dbReference>
<dbReference type="InterPro" id="IPR008880">
    <property type="entry name" value="Trigger_fac_C"/>
</dbReference>
<dbReference type="Gene3D" id="1.10.3120.10">
    <property type="entry name" value="Trigger factor, C-terminal domain"/>
    <property type="match status" value="1"/>
</dbReference>
<dbReference type="PIRSF" id="PIRSF003095">
    <property type="entry name" value="Trigger_factor"/>
    <property type="match status" value="1"/>
</dbReference>
<dbReference type="Pfam" id="PF05697">
    <property type="entry name" value="Trigger_N"/>
    <property type="match status" value="1"/>
</dbReference>
<evidence type="ECO:0000256" key="7">
    <source>
        <dbReference type="ARBA" id="ARBA00023186"/>
    </source>
</evidence>
<reference evidence="15" key="2">
    <citation type="submission" date="2023-04" db="EMBL/GenBank/DDBJ databases">
        <authorList>
            <person name="Beletskiy A.V."/>
            <person name="Mardanov A.V."/>
            <person name="Ravin N.V."/>
        </authorList>
    </citation>
    <scope>NUCLEOTIDE SEQUENCE</scope>
    <source>
        <strain evidence="15">GKL-01</strain>
    </source>
</reference>
<evidence type="ECO:0000256" key="12">
    <source>
        <dbReference type="PROSITE-ProRule" id="PRU00277"/>
    </source>
</evidence>
<evidence type="ECO:0000256" key="13">
    <source>
        <dbReference type="RuleBase" id="RU003914"/>
    </source>
</evidence>
<dbReference type="GO" id="GO:0051301">
    <property type="term" value="P:cell division"/>
    <property type="evidence" value="ECO:0007669"/>
    <property type="project" value="UniProtKB-KW"/>
</dbReference>
<dbReference type="AlphaFoldDB" id="A0AA95KDK9"/>
<evidence type="ECO:0000256" key="8">
    <source>
        <dbReference type="ARBA" id="ARBA00023235"/>
    </source>
</evidence>
<evidence type="ECO:0000256" key="10">
    <source>
        <dbReference type="ARBA" id="ARBA00029986"/>
    </source>
</evidence>
<dbReference type="NCBIfam" id="TIGR00115">
    <property type="entry name" value="tig"/>
    <property type="match status" value="1"/>
</dbReference>
<evidence type="ECO:0000256" key="2">
    <source>
        <dbReference type="ARBA" id="ARBA00005464"/>
    </source>
</evidence>
<dbReference type="SUPFAM" id="SSF102735">
    <property type="entry name" value="Trigger factor ribosome-binding domain"/>
    <property type="match status" value="1"/>
</dbReference>
<dbReference type="PANTHER" id="PTHR30560">
    <property type="entry name" value="TRIGGER FACTOR CHAPERONE AND PEPTIDYL-PROLYL CIS/TRANS ISOMERASE"/>
    <property type="match status" value="1"/>
</dbReference>
<keyword evidence="11" id="KW-0963">Cytoplasm</keyword>
<evidence type="ECO:0000256" key="3">
    <source>
        <dbReference type="ARBA" id="ARBA00013194"/>
    </source>
</evidence>
<proteinExistence type="inferred from homology"/>
<organism evidence="15">
    <name type="scientific">Candidatus Thiocaldithrix dubininis</name>
    <dbReference type="NCBI Taxonomy" id="3080823"/>
    <lineage>
        <taxon>Bacteria</taxon>
        <taxon>Pseudomonadati</taxon>
        <taxon>Pseudomonadota</taxon>
        <taxon>Gammaproteobacteria</taxon>
        <taxon>Thiotrichales</taxon>
        <taxon>Thiotrichaceae</taxon>
        <taxon>Candidatus Thiocaldithrix</taxon>
    </lineage>
</organism>
<dbReference type="InterPro" id="IPR027304">
    <property type="entry name" value="Trigger_fact/SurA_dom_sf"/>
</dbReference>
<keyword evidence="5 11" id="KW-0132">Cell division</keyword>
<comment type="domain">
    <text evidence="11">Consists of 3 domains; the N-terminus binds the ribosome, the middle domain has PPIase activity, while the C-terminus has intrinsic chaperone activity on its own.</text>
</comment>
<evidence type="ECO:0000259" key="14">
    <source>
        <dbReference type="PROSITE" id="PS50059"/>
    </source>
</evidence>
<dbReference type="PROSITE" id="PS50059">
    <property type="entry name" value="FKBP_PPIASE"/>
    <property type="match status" value="1"/>
</dbReference>
<dbReference type="GO" id="GO:0044183">
    <property type="term" value="F:protein folding chaperone"/>
    <property type="evidence" value="ECO:0007669"/>
    <property type="project" value="TreeGrafter"/>
</dbReference>
<dbReference type="SUPFAM" id="SSF109998">
    <property type="entry name" value="Triger factor/SurA peptide-binding domain-like"/>
    <property type="match status" value="1"/>
</dbReference>
<evidence type="ECO:0000256" key="1">
    <source>
        <dbReference type="ARBA" id="ARBA00000971"/>
    </source>
</evidence>
<dbReference type="Pfam" id="PF00254">
    <property type="entry name" value="FKBP_C"/>
    <property type="match status" value="1"/>
</dbReference>
<dbReference type="Gene3D" id="3.30.70.1050">
    <property type="entry name" value="Trigger factor ribosome-binding domain"/>
    <property type="match status" value="1"/>
</dbReference>
<reference evidence="15" key="1">
    <citation type="journal article" date="2023" name="Int. J. Mol. Sci.">
        <title>Metagenomics Revealed a New Genus 'Candidatus Thiocaldithrix dubininis' gen. nov., sp. nov. and a New Species 'Candidatus Thiothrix putei' sp. nov. in the Family Thiotrichaceae, Some Members of Which Have Traits of Both Na+- and H+-Motive Energetics.</title>
        <authorList>
            <person name="Ravin N.V."/>
            <person name="Muntyan M.S."/>
            <person name="Smolyakov D.D."/>
            <person name="Rudenko T.S."/>
            <person name="Beletsky A.V."/>
            <person name="Mardanov A.V."/>
            <person name="Grabovich M.Y."/>
        </authorList>
    </citation>
    <scope>NUCLEOTIDE SEQUENCE</scope>
    <source>
        <strain evidence="15">GKL-01</strain>
    </source>
</reference>
<keyword evidence="6 11" id="KW-0697">Rotamase</keyword>